<dbReference type="Pfam" id="PF25973">
    <property type="entry name" value="BSH_CzcB"/>
    <property type="match status" value="1"/>
</dbReference>
<evidence type="ECO:0000259" key="4">
    <source>
        <dbReference type="Pfam" id="PF25954"/>
    </source>
</evidence>
<dbReference type="InterPro" id="IPR006143">
    <property type="entry name" value="RND_pump_MFP"/>
</dbReference>
<sequence length="404" mass="44888">MKIKKIVAIFLTLLIIVAIVVGCGSKQQEEVTLQLTPVETYSIKEMSIQNTHNSYGSIKPLTEVSIIPKLAGKVEKVLKNVGDKVNKDEILLTIEKTSYYQQLEQLDAQLQQQLIQAEAAMKQAEIQYSISKQDYENNKALYEAQAVSQQMLESYNKAFNLAELQYKNAQDNYYLLQNKVLVGIDENNTQLMGNTKSVLETQKDAVYQMITDSEVKSPISGVVAIKNAEVGEIVSQQIPAFTIIDIDKVIIETSVTEKMINNIEKGQEIVVTIEALDRMQFNAIVDTISPAKSGQGTGYSIKKVIDNQHHQIKPGMFAEVSFVIDNRDNALLVPLEAVLTDDDEGFVFILKDDNTVIKQPVATGYKNAEYIEITNGVKKGDKVVVKGQHFIVDGEKVQPVGGVQ</sequence>
<evidence type="ECO:0000256" key="3">
    <source>
        <dbReference type="SAM" id="Coils"/>
    </source>
</evidence>
<dbReference type="Gene3D" id="1.10.287.470">
    <property type="entry name" value="Helix hairpin bin"/>
    <property type="match status" value="1"/>
</dbReference>
<feature type="domain" description="CzcB-like barrel-sandwich hybrid" evidence="5">
    <location>
        <begin position="64"/>
        <end position="245"/>
    </location>
</feature>
<keyword evidence="2" id="KW-0813">Transport</keyword>
<gene>
    <name evidence="7" type="ORF">F8154_05585</name>
</gene>
<accession>A0A6I0FHX6</accession>
<dbReference type="GO" id="GO:0015562">
    <property type="term" value="F:efflux transmembrane transporter activity"/>
    <property type="evidence" value="ECO:0007669"/>
    <property type="project" value="TreeGrafter"/>
</dbReference>
<dbReference type="Pfam" id="PF25954">
    <property type="entry name" value="Beta-barrel_RND_2"/>
    <property type="match status" value="1"/>
</dbReference>
<dbReference type="SUPFAM" id="SSF111369">
    <property type="entry name" value="HlyD-like secretion proteins"/>
    <property type="match status" value="1"/>
</dbReference>
<dbReference type="InterPro" id="IPR058637">
    <property type="entry name" value="YknX-like_C"/>
</dbReference>
<dbReference type="EMBL" id="WBZC01000015">
    <property type="protein sequence ID" value="KAB3535771.1"/>
    <property type="molecule type" value="Genomic_DNA"/>
</dbReference>
<feature type="domain" description="YknX-like C-terminal permuted SH3-like" evidence="6">
    <location>
        <begin position="331"/>
        <end position="398"/>
    </location>
</feature>
<evidence type="ECO:0000259" key="6">
    <source>
        <dbReference type="Pfam" id="PF25989"/>
    </source>
</evidence>
<keyword evidence="3" id="KW-0175">Coiled coil</keyword>
<dbReference type="OrthoDB" id="9810430at2"/>
<organism evidence="7 8">
    <name type="scientific">Alkaliphilus pronyensis</name>
    <dbReference type="NCBI Taxonomy" id="1482732"/>
    <lineage>
        <taxon>Bacteria</taxon>
        <taxon>Bacillati</taxon>
        <taxon>Bacillota</taxon>
        <taxon>Clostridia</taxon>
        <taxon>Peptostreptococcales</taxon>
        <taxon>Natronincolaceae</taxon>
        <taxon>Alkaliphilus</taxon>
    </lineage>
</organism>
<dbReference type="GO" id="GO:1990281">
    <property type="term" value="C:efflux pump complex"/>
    <property type="evidence" value="ECO:0007669"/>
    <property type="project" value="TreeGrafter"/>
</dbReference>
<evidence type="ECO:0000259" key="5">
    <source>
        <dbReference type="Pfam" id="PF25973"/>
    </source>
</evidence>
<dbReference type="InterPro" id="IPR058647">
    <property type="entry name" value="BSH_CzcB-like"/>
</dbReference>
<name>A0A6I0FHX6_9FIRM</name>
<evidence type="ECO:0000256" key="2">
    <source>
        <dbReference type="ARBA" id="ARBA00022448"/>
    </source>
</evidence>
<dbReference type="FunFam" id="2.40.420.20:FF:000006">
    <property type="entry name" value="RND family efflux transporter MFP subunit"/>
    <property type="match status" value="1"/>
</dbReference>
<dbReference type="Gene3D" id="2.40.420.20">
    <property type="match status" value="1"/>
</dbReference>
<feature type="domain" description="CusB-like beta-barrel" evidence="4">
    <location>
        <begin position="251"/>
        <end position="322"/>
    </location>
</feature>
<comment type="similarity">
    <text evidence="1">Belongs to the membrane fusion protein (MFP) (TC 8.A.1) family.</text>
</comment>
<dbReference type="PANTHER" id="PTHR30469:SF15">
    <property type="entry name" value="HLYD FAMILY OF SECRETION PROTEINS"/>
    <property type="match status" value="1"/>
</dbReference>
<feature type="coiled-coil region" evidence="3">
    <location>
        <begin position="100"/>
        <end position="172"/>
    </location>
</feature>
<keyword evidence="8" id="KW-1185">Reference proteome</keyword>
<dbReference type="NCBIfam" id="TIGR01730">
    <property type="entry name" value="RND_mfp"/>
    <property type="match status" value="1"/>
</dbReference>
<comment type="caution">
    <text evidence="7">The sequence shown here is derived from an EMBL/GenBank/DDBJ whole genome shotgun (WGS) entry which is preliminary data.</text>
</comment>
<evidence type="ECO:0000313" key="8">
    <source>
        <dbReference type="Proteomes" id="UP000432715"/>
    </source>
</evidence>
<dbReference type="AlphaFoldDB" id="A0A6I0FHX6"/>
<dbReference type="Pfam" id="PF25989">
    <property type="entry name" value="YknX_C"/>
    <property type="match status" value="1"/>
</dbReference>
<evidence type="ECO:0000313" key="7">
    <source>
        <dbReference type="EMBL" id="KAB3535771.1"/>
    </source>
</evidence>
<protein>
    <submittedName>
        <fullName evidence="7">Efflux RND transporter periplasmic adaptor subunit</fullName>
    </submittedName>
</protein>
<dbReference type="InterPro" id="IPR058792">
    <property type="entry name" value="Beta-barrel_RND_2"/>
</dbReference>
<dbReference type="Proteomes" id="UP000432715">
    <property type="component" value="Unassembled WGS sequence"/>
</dbReference>
<evidence type="ECO:0000256" key="1">
    <source>
        <dbReference type="ARBA" id="ARBA00009477"/>
    </source>
</evidence>
<dbReference type="RefSeq" id="WP_151860618.1">
    <property type="nucleotide sequence ID" value="NZ_WBZC01000015.1"/>
</dbReference>
<reference evidence="7 8" key="1">
    <citation type="submission" date="2019-10" db="EMBL/GenBank/DDBJ databases">
        <title>Alkaliphilus serpentinus sp. nov. and Alkaliphilus pronyensis sp. nov., two novel anaerobic alkaliphilic species isolated from the serpentinized-hosted hydrothermal field of the Prony Bay (New Caledonia).</title>
        <authorList>
            <person name="Postec A."/>
        </authorList>
    </citation>
    <scope>NUCLEOTIDE SEQUENCE [LARGE SCALE GENOMIC DNA]</scope>
    <source>
        <strain evidence="7 8">LacV</strain>
    </source>
</reference>
<proteinExistence type="inferred from homology"/>
<dbReference type="PANTHER" id="PTHR30469">
    <property type="entry name" value="MULTIDRUG RESISTANCE PROTEIN MDTA"/>
    <property type="match status" value="1"/>
</dbReference>
<dbReference type="Gene3D" id="2.40.50.100">
    <property type="match status" value="1"/>
</dbReference>
<dbReference type="PROSITE" id="PS51257">
    <property type="entry name" value="PROKAR_LIPOPROTEIN"/>
    <property type="match status" value="1"/>
</dbReference>
<dbReference type="Gene3D" id="2.40.30.170">
    <property type="match status" value="1"/>
</dbReference>